<dbReference type="FunFam" id="3.40.640.10:FF:000033">
    <property type="entry name" value="Aspartate aminotransferase"/>
    <property type="match status" value="1"/>
</dbReference>
<evidence type="ECO:0000256" key="1">
    <source>
        <dbReference type="ARBA" id="ARBA00001933"/>
    </source>
</evidence>
<dbReference type="SUPFAM" id="SSF53383">
    <property type="entry name" value="PLP-dependent transferases"/>
    <property type="match status" value="1"/>
</dbReference>
<keyword evidence="4 7" id="KW-0032">Aminotransferase</keyword>
<name>A0A147JUT1_HADYE</name>
<comment type="similarity">
    <text evidence="2 7">Belongs to the class-I pyridoxal-phosphate-dependent aminotransferase family.</text>
</comment>
<protein>
    <recommendedName>
        <fullName evidence="7">Aminotransferase</fullName>
        <ecNumber evidence="7">2.6.1.-</ecNumber>
    </recommendedName>
</protein>
<keyword evidence="6" id="KW-0663">Pyridoxal phosphate</keyword>
<dbReference type="AlphaFoldDB" id="A0A147JUT1"/>
<evidence type="ECO:0000256" key="3">
    <source>
        <dbReference type="ARBA" id="ARBA00011738"/>
    </source>
</evidence>
<evidence type="ECO:0000313" key="10">
    <source>
        <dbReference type="Proteomes" id="UP000074294"/>
    </source>
</evidence>
<feature type="domain" description="Aminotransferase class I/classII large" evidence="8">
    <location>
        <begin position="31"/>
        <end position="370"/>
    </location>
</feature>
<evidence type="ECO:0000256" key="2">
    <source>
        <dbReference type="ARBA" id="ARBA00007441"/>
    </source>
</evidence>
<dbReference type="PROSITE" id="PS00105">
    <property type="entry name" value="AA_TRANSFER_CLASS_1"/>
    <property type="match status" value="1"/>
</dbReference>
<dbReference type="InterPro" id="IPR004838">
    <property type="entry name" value="NHTrfase_class1_PyrdxlP-BS"/>
</dbReference>
<comment type="caution">
    <text evidence="9">The sequence shown here is derived from an EMBL/GenBank/DDBJ whole genome shotgun (WGS) entry which is preliminary data.</text>
</comment>
<evidence type="ECO:0000256" key="5">
    <source>
        <dbReference type="ARBA" id="ARBA00022679"/>
    </source>
</evidence>
<dbReference type="InterPro" id="IPR004839">
    <property type="entry name" value="Aminotransferase_I/II_large"/>
</dbReference>
<proteinExistence type="inferred from homology"/>
<evidence type="ECO:0000256" key="6">
    <source>
        <dbReference type="ARBA" id="ARBA00022898"/>
    </source>
</evidence>
<dbReference type="EMBL" id="LQMQ01000045">
    <property type="protein sequence ID" value="KUO40267.1"/>
    <property type="molecule type" value="Genomic_DNA"/>
</dbReference>
<dbReference type="Gene3D" id="3.40.640.10">
    <property type="entry name" value="Type I PLP-dependent aspartate aminotransferase-like (Major domain)"/>
    <property type="match status" value="1"/>
</dbReference>
<dbReference type="Gene3D" id="3.90.1150.10">
    <property type="entry name" value="Aspartate Aminotransferase, domain 1"/>
    <property type="match status" value="1"/>
</dbReference>
<organism evidence="9 10">
    <name type="scientific">Hadarchaeum yellowstonense</name>
    <dbReference type="NCBI Taxonomy" id="1776334"/>
    <lineage>
        <taxon>Archaea</taxon>
        <taxon>Methanobacteriati</taxon>
        <taxon>Candidatus Hadarchaeota</taxon>
        <taxon>Candidatus Hadarchaeia</taxon>
        <taxon>Candidatus Hadarchaeales</taxon>
        <taxon>Candidatus Hadarchaeaceae</taxon>
        <taxon>Candidatus Hadarchaeum</taxon>
    </lineage>
</organism>
<comment type="subunit">
    <text evidence="3">Homodimer.</text>
</comment>
<evidence type="ECO:0000313" key="9">
    <source>
        <dbReference type="EMBL" id="KUO40267.1"/>
    </source>
</evidence>
<comment type="cofactor">
    <cofactor evidence="1 7">
        <name>pyridoxal 5'-phosphate</name>
        <dbReference type="ChEBI" id="CHEBI:597326"/>
    </cofactor>
</comment>
<dbReference type="PANTHER" id="PTHR46383:SF1">
    <property type="entry name" value="ASPARTATE AMINOTRANSFERASE"/>
    <property type="match status" value="1"/>
</dbReference>
<sequence length="389" mass="43377">MVNENFSAERLKFIKPSAIRRMIDLSAGMKNVIHLEQGEPDFTTPEHILAAAKKAMDEGYTHYTQTPGMLELREAVSEKLSRENGIDVDPKTEVVIVSGTQETMAIAALAFLNPGDRALVLEPYYPAYFEDTLIAGAVPVPVPLNEKEGYRVDPEELEKRIDSRTKMIWMCSPSNPTGHVFTKEDLEIIAEVAKKHNLLIFSDEIYEKLIYDDAKHISIGSLPDAEDRTITVNGFSKAYAMTGWRIGYAAAKGVLAREINKLHYYMVLCPSSIAQKAALAALTGPQDCVEKMRKEYDRRRKAVLKELEKIPEVSFVRPKGAFYVFPDFSRLKKDDENLAKGLLERMGVCTAPGSGFGESGRGHLRISYSAPYELVVEGISRIVAALNKI</sequence>
<evidence type="ECO:0000256" key="7">
    <source>
        <dbReference type="RuleBase" id="RU000481"/>
    </source>
</evidence>
<dbReference type="GO" id="GO:0006520">
    <property type="term" value="P:amino acid metabolic process"/>
    <property type="evidence" value="ECO:0007669"/>
    <property type="project" value="InterPro"/>
</dbReference>
<gene>
    <name evidence="9" type="ORF">APZ16_04675</name>
</gene>
<evidence type="ECO:0000259" key="8">
    <source>
        <dbReference type="Pfam" id="PF00155"/>
    </source>
</evidence>
<evidence type="ECO:0000256" key="4">
    <source>
        <dbReference type="ARBA" id="ARBA00022576"/>
    </source>
</evidence>
<reference evidence="9 10" key="1">
    <citation type="journal article" date="2016" name="Nat. Microbiol.">
        <title>Genomic inference of the metabolism of cosmopolitan subsurface Archaea, Hadesarchaea.</title>
        <authorList>
            <person name="Baker B.J."/>
            <person name="Saw J.H."/>
            <person name="Lind A.E."/>
            <person name="Lazar C.S."/>
            <person name="Hinrichs K.-U."/>
            <person name="Teske A.P."/>
            <person name="Ettema T.J."/>
        </authorList>
    </citation>
    <scope>NUCLEOTIDE SEQUENCE [LARGE SCALE GENOMIC DNA]</scope>
</reference>
<dbReference type="STRING" id="1776334.APZ16_04675"/>
<dbReference type="InterPro" id="IPR015421">
    <property type="entry name" value="PyrdxlP-dep_Trfase_major"/>
</dbReference>
<dbReference type="InterPro" id="IPR050596">
    <property type="entry name" value="AspAT/PAT-like"/>
</dbReference>
<dbReference type="InterPro" id="IPR015424">
    <property type="entry name" value="PyrdxlP-dep_Trfase"/>
</dbReference>
<dbReference type="EC" id="2.6.1.-" evidence="7"/>
<accession>A0A147JUT1</accession>
<dbReference type="PANTHER" id="PTHR46383">
    <property type="entry name" value="ASPARTATE AMINOTRANSFERASE"/>
    <property type="match status" value="1"/>
</dbReference>
<dbReference type="Proteomes" id="UP000074294">
    <property type="component" value="Unassembled WGS sequence"/>
</dbReference>
<dbReference type="GO" id="GO:0008483">
    <property type="term" value="F:transaminase activity"/>
    <property type="evidence" value="ECO:0007669"/>
    <property type="project" value="UniProtKB-KW"/>
</dbReference>
<keyword evidence="5 7" id="KW-0808">Transferase</keyword>
<dbReference type="InterPro" id="IPR015422">
    <property type="entry name" value="PyrdxlP-dep_Trfase_small"/>
</dbReference>
<dbReference type="Pfam" id="PF00155">
    <property type="entry name" value="Aminotran_1_2"/>
    <property type="match status" value="1"/>
</dbReference>
<dbReference type="CDD" id="cd00609">
    <property type="entry name" value="AAT_like"/>
    <property type="match status" value="1"/>
</dbReference>
<dbReference type="GO" id="GO:0030170">
    <property type="term" value="F:pyridoxal phosphate binding"/>
    <property type="evidence" value="ECO:0007669"/>
    <property type="project" value="InterPro"/>
</dbReference>